<comment type="similarity">
    <text evidence="1">Belongs to the SCO1/2 family.</text>
</comment>
<reference evidence="2 3" key="1">
    <citation type="journal article" date="2020" name="Int. J. Syst. Evol. Microbiol.">
        <title>Novel acetic acid bacteria from cider fermentations: Acetobacter conturbans sp. nov. and Acetobacter fallax sp. nov.</title>
        <authorList>
            <person name="Sombolestani A.S."/>
            <person name="Cleenwerck I."/>
            <person name="Cnockaert M."/>
            <person name="Borremans W."/>
            <person name="Wieme A.D."/>
            <person name="De Vuyst L."/>
            <person name="Vandamme P."/>
        </authorList>
    </citation>
    <scope>NUCLEOTIDE SEQUENCE [LARGE SCALE GENOMIC DNA]</scope>
    <source>
        <strain evidence="2 3">LMG 30640</strain>
    </source>
</reference>
<dbReference type="PANTHER" id="PTHR12151">
    <property type="entry name" value="ELECTRON TRANSPORT PROTIN SCO1/SENC FAMILY MEMBER"/>
    <property type="match status" value="1"/>
</dbReference>
<evidence type="ECO:0000313" key="2">
    <source>
        <dbReference type="EMBL" id="NHN86148.1"/>
    </source>
</evidence>
<dbReference type="EMBL" id="WOTB01000027">
    <property type="protein sequence ID" value="NHN86148.1"/>
    <property type="molecule type" value="Genomic_DNA"/>
</dbReference>
<dbReference type="PANTHER" id="PTHR12151:SF25">
    <property type="entry name" value="LINALOOL DEHYDRATASE_ISOMERASE DOMAIN-CONTAINING PROTEIN"/>
    <property type="match status" value="1"/>
</dbReference>
<dbReference type="Pfam" id="PF02630">
    <property type="entry name" value="SCO1-SenC"/>
    <property type="match status" value="1"/>
</dbReference>
<dbReference type="InterPro" id="IPR003782">
    <property type="entry name" value="SCO1/SenC"/>
</dbReference>
<name>A0ABX0JVZ5_9PROT</name>
<comment type="caution">
    <text evidence="2">The sequence shown here is derived from an EMBL/GenBank/DDBJ whole genome shotgun (WGS) entry which is preliminary data.</text>
</comment>
<dbReference type="Gene3D" id="3.40.30.10">
    <property type="entry name" value="Glutaredoxin"/>
    <property type="match status" value="1"/>
</dbReference>
<dbReference type="Proteomes" id="UP000635278">
    <property type="component" value="Unassembled WGS sequence"/>
</dbReference>
<keyword evidence="3" id="KW-1185">Reference proteome</keyword>
<gene>
    <name evidence="2" type="ORF">GOB93_16075</name>
</gene>
<dbReference type="InterPro" id="IPR036249">
    <property type="entry name" value="Thioredoxin-like_sf"/>
</dbReference>
<sequence>MTYVGYRISDAMGPMVDSEGNEVGGRFRLMDASDGTMTDMTFRGRWMLMMFGAVHSVGDSSTKMLTRLSQALHILDPDGHRIAPVFISLDPQRDLSEQLRRYASQFPAKIIAGTGAPATLEAVTKEFHATIEKRPDPDWGYSYMTSPQIVIMNPDGRFAGMIPSTASPEEIQAKLRPLLARQ</sequence>
<proteinExistence type="inferred from homology"/>
<evidence type="ECO:0000256" key="1">
    <source>
        <dbReference type="ARBA" id="ARBA00010996"/>
    </source>
</evidence>
<dbReference type="SUPFAM" id="SSF52833">
    <property type="entry name" value="Thioredoxin-like"/>
    <property type="match status" value="1"/>
</dbReference>
<evidence type="ECO:0000313" key="3">
    <source>
        <dbReference type="Proteomes" id="UP000635278"/>
    </source>
</evidence>
<dbReference type="CDD" id="cd02968">
    <property type="entry name" value="SCO"/>
    <property type="match status" value="1"/>
</dbReference>
<protein>
    <submittedName>
        <fullName evidence="2">SCO family protein</fullName>
    </submittedName>
</protein>
<organism evidence="2 3">
    <name type="scientific">Acetobacter musti</name>
    <dbReference type="NCBI Taxonomy" id="864732"/>
    <lineage>
        <taxon>Bacteria</taxon>
        <taxon>Pseudomonadati</taxon>
        <taxon>Pseudomonadota</taxon>
        <taxon>Alphaproteobacteria</taxon>
        <taxon>Acetobacterales</taxon>
        <taxon>Acetobacteraceae</taxon>
        <taxon>Acetobacter</taxon>
    </lineage>
</organism>
<accession>A0ABX0JVZ5</accession>